<dbReference type="KEGG" id="lins:G7067_01310"/>
<gene>
    <name evidence="1" type="ORF">G7067_01310</name>
</gene>
<evidence type="ECO:0000313" key="1">
    <source>
        <dbReference type="EMBL" id="QIM15355.1"/>
    </source>
</evidence>
<organism evidence="1 2">
    <name type="scientific">Leucobacter insecticola</name>
    <dbReference type="NCBI Taxonomy" id="2714934"/>
    <lineage>
        <taxon>Bacteria</taxon>
        <taxon>Bacillati</taxon>
        <taxon>Actinomycetota</taxon>
        <taxon>Actinomycetes</taxon>
        <taxon>Micrococcales</taxon>
        <taxon>Microbacteriaceae</taxon>
        <taxon>Leucobacter</taxon>
    </lineage>
</organism>
<dbReference type="EMBL" id="CP049934">
    <property type="protein sequence ID" value="QIM15355.1"/>
    <property type="molecule type" value="Genomic_DNA"/>
</dbReference>
<accession>A0A6G8FG91</accession>
<sequence>MPSRFDAALRLDITLEMARKHGIPAQISQADLDELDRNPPPWLTQSRANRTGKRAVWTTLTCALCDYTEHERPKKWWPEFTSLICDAHEILDFPAPAAGTERSFTYGVGSRFTGLTDS</sequence>
<protein>
    <submittedName>
        <fullName evidence="1">Uncharacterized protein</fullName>
    </submittedName>
</protein>
<keyword evidence="2" id="KW-1185">Reference proteome</keyword>
<dbReference type="RefSeq" id="WP_166321400.1">
    <property type="nucleotide sequence ID" value="NZ_CP049934.1"/>
</dbReference>
<dbReference type="AlphaFoldDB" id="A0A6G8FG91"/>
<evidence type="ECO:0000313" key="2">
    <source>
        <dbReference type="Proteomes" id="UP000501387"/>
    </source>
</evidence>
<reference evidence="1 2" key="1">
    <citation type="submission" date="2020-03" db="EMBL/GenBank/DDBJ databases">
        <title>Leucobacter sp. nov., isolated from beetles.</title>
        <authorList>
            <person name="Hyun D.-W."/>
            <person name="Bae J.-W."/>
        </authorList>
    </citation>
    <scope>NUCLEOTIDE SEQUENCE [LARGE SCALE GENOMIC DNA]</scope>
    <source>
        <strain evidence="1 2">HDW9B</strain>
    </source>
</reference>
<name>A0A6G8FG91_9MICO</name>
<dbReference type="Proteomes" id="UP000501387">
    <property type="component" value="Chromosome"/>
</dbReference>
<proteinExistence type="predicted"/>